<accession>A0ABQ9VMQ6</accession>
<dbReference type="InterPro" id="IPR036028">
    <property type="entry name" value="SH3-like_dom_sf"/>
</dbReference>
<evidence type="ECO:0000313" key="5">
    <source>
        <dbReference type="EMBL" id="KAK2110355.1"/>
    </source>
</evidence>
<evidence type="ECO:0000259" key="4">
    <source>
        <dbReference type="PROSITE" id="PS50002"/>
    </source>
</evidence>
<dbReference type="CDD" id="cd11847">
    <property type="entry name" value="SH3_Brk"/>
    <property type="match status" value="1"/>
</dbReference>
<gene>
    <name evidence="5" type="ORF">P7K49_010101</name>
</gene>
<dbReference type="EMBL" id="JASSZA010000005">
    <property type="protein sequence ID" value="KAK2110355.1"/>
    <property type="molecule type" value="Genomic_DNA"/>
</dbReference>
<dbReference type="PROSITE" id="PS50002">
    <property type="entry name" value="SH3"/>
    <property type="match status" value="1"/>
</dbReference>
<keyword evidence="3" id="KW-0472">Membrane</keyword>
<keyword evidence="3" id="KW-0812">Transmembrane</keyword>
<keyword evidence="3" id="KW-1133">Transmembrane helix</keyword>
<dbReference type="Pfam" id="PF00018">
    <property type="entry name" value="SH3_1"/>
    <property type="match status" value="1"/>
</dbReference>
<sequence length="212" mass="22449">MGLAGPSDGSGALEYLWVLGVAASLPVIPTCWAALLPRPALCSSSLQPSSAAAPAMVSRDQDHLGPKYVGLWDFKARTDEELSFQAGDIFHVTRKEEQWWWATLLDKAGGAVAQGYVPHNYLAEKETVESEPLGIVLGPCSLHCALAPGSADRTVTVGSEGTGPSLVLILVTSWWWRLLCWGLGRTGGPGWTSGRPVASDELCGGVPGPLRE</sequence>
<evidence type="ECO:0000313" key="6">
    <source>
        <dbReference type="Proteomes" id="UP001266305"/>
    </source>
</evidence>
<feature type="transmembrane region" description="Helical" evidence="3">
    <location>
        <begin position="15"/>
        <end position="36"/>
    </location>
</feature>
<protein>
    <recommendedName>
        <fullName evidence="4">SH3 domain-containing protein</fullName>
    </recommendedName>
</protein>
<organism evidence="5 6">
    <name type="scientific">Saguinus oedipus</name>
    <name type="common">Cotton-top tamarin</name>
    <name type="synonym">Oedipomidas oedipus</name>
    <dbReference type="NCBI Taxonomy" id="9490"/>
    <lineage>
        <taxon>Eukaryota</taxon>
        <taxon>Metazoa</taxon>
        <taxon>Chordata</taxon>
        <taxon>Craniata</taxon>
        <taxon>Vertebrata</taxon>
        <taxon>Euteleostomi</taxon>
        <taxon>Mammalia</taxon>
        <taxon>Eutheria</taxon>
        <taxon>Euarchontoglires</taxon>
        <taxon>Primates</taxon>
        <taxon>Haplorrhini</taxon>
        <taxon>Platyrrhini</taxon>
        <taxon>Cebidae</taxon>
        <taxon>Callitrichinae</taxon>
        <taxon>Saguinus</taxon>
    </lineage>
</organism>
<keyword evidence="6" id="KW-1185">Reference proteome</keyword>
<feature type="domain" description="SH3" evidence="4">
    <location>
        <begin position="63"/>
        <end position="127"/>
    </location>
</feature>
<name>A0ABQ9VMQ6_SAGOE</name>
<reference evidence="5 6" key="1">
    <citation type="submission" date="2023-05" db="EMBL/GenBank/DDBJ databases">
        <title>B98-5 Cell Line De Novo Hybrid Assembly: An Optical Mapping Approach.</title>
        <authorList>
            <person name="Kananen K."/>
            <person name="Auerbach J.A."/>
            <person name="Kautto E."/>
            <person name="Blachly J.S."/>
        </authorList>
    </citation>
    <scope>NUCLEOTIDE SEQUENCE [LARGE SCALE GENOMIC DNA]</scope>
    <source>
        <strain evidence="5">B95-8</strain>
        <tissue evidence="5">Cell line</tissue>
    </source>
</reference>
<dbReference type="SMART" id="SM00326">
    <property type="entry name" value="SH3"/>
    <property type="match status" value="1"/>
</dbReference>
<dbReference type="PRINTS" id="PR00452">
    <property type="entry name" value="SH3DOMAIN"/>
</dbReference>
<comment type="caution">
    <text evidence="5">The sequence shown here is derived from an EMBL/GenBank/DDBJ whole genome shotgun (WGS) entry which is preliminary data.</text>
</comment>
<dbReference type="SUPFAM" id="SSF50044">
    <property type="entry name" value="SH3-domain"/>
    <property type="match status" value="1"/>
</dbReference>
<proteinExistence type="predicted"/>
<keyword evidence="1 2" id="KW-0728">SH3 domain</keyword>
<dbReference type="Gene3D" id="2.30.30.40">
    <property type="entry name" value="SH3 Domains"/>
    <property type="match status" value="1"/>
</dbReference>
<dbReference type="InterPro" id="IPR001452">
    <property type="entry name" value="SH3_domain"/>
</dbReference>
<evidence type="ECO:0000256" key="2">
    <source>
        <dbReference type="PROSITE-ProRule" id="PRU00192"/>
    </source>
</evidence>
<dbReference type="Proteomes" id="UP001266305">
    <property type="component" value="Unassembled WGS sequence"/>
</dbReference>
<evidence type="ECO:0000256" key="3">
    <source>
        <dbReference type="SAM" id="Phobius"/>
    </source>
</evidence>
<evidence type="ECO:0000256" key="1">
    <source>
        <dbReference type="ARBA" id="ARBA00022443"/>
    </source>
</evidence>